<sequence length="137" mass="15721">MKQKYAKEIYLQQGKNLGERMYHAFQHSLKTYAKTVLIGSDCPSINKPYIEQAFNKLDNNEIVFGPAEDGGYVLIGANKICDTIFNNVKWGSDKVLEQSLQNMNATDYKVDLLATLWDIDTPEDYKKYQKIQEQESA</sequence>
<organism evidence="1">
    <name type="scientific">hydrothermal vent metagenome</name>
    <dbReference type="NCBI Taxonomy" id="652676"/>
    <lineage>
        <taxon>unclassified sequences</taxon>
        <taxon>metagenomes</taxon>
        <taxon>ecological metagenomes</taxon>
    </lineage>
</organism>
<name>A0A3B0WA57_9ZZZZ</name>
<dbReference type="PANTHER" id="PTHR36529">
    <property type="entry name" value="SLL1095 PROTEIN"/>
    <property type="match status" value="1"/>
</dbReference>
<evidence type="ECO:0000313" key="1">
    <source>
        <dbReference type="EMBL" id="VAW52805.1"/>
    </source>
</evidence>
<dbReference type="InterPro" id="IPR018641">
    <property type="entry name" value="Trfase_1_rSAM/seldom-assoc"/>
</dbReference>
<accession>A0A3B0WA57</accession>
<dbReference type="EMBL" id="UOFF01000007">
    <property type="protein sequence ID" value="VAW52805.1"/>
    <property type="molecule type" value="Genomic_DNA"/>
</dbReference>
<dbReference type="Gene3D" id="3.90.550.10">
    <property type="entry name" value="Spore Coat Polysaccharide Biosynthesis Protein SpsA, Chain A"/>
    <property type="match status" value="1"/>
</dbReference>
<evidence type="ECO:0008006" key="2">
    <source>
        <dbReference type="Google" id="ProtNLM"/>
    </source>
</evidence>
<proteinExistence type="predicted"/>
<protein>
    <recommendedName>
        <fullName evidence="2">Glycosyltransferase</fullName>
    </recommendedName>
</protein>
<dbReference type="NCBIfam" id="TIGR04282">
    <property type="entry name" value="glyco_like_cofC"/>
    <property type="match status" value="1"/>
</dbReference>
<reference evidence="1" key="1">
    <citation type="submission" date="2018-06" db="EMBL/GenBank/DDBJ databases">
        <authorList>
            <person name="Zhirakovskaya E."/>
        </authorList>
    </citation>
    <scope>NUCLEOTIDE SEQUENCE</scope>
</reference>
<gene>
    <name evidence="1" type="ORF">MNBD_GAMMA07-1944</name>
</gene>
<dbReference type="SUPFAM" id="SSF53448">
    <property type="entry name" value="Nucleotide-diphospho-sugar transferases"/>
    <property type="match status" value="1"/>
</dbReference>
<dbReference type="AlphaFoldDB" id="A0A3B0WA57"/>
<dbReference type="Pfam" id="PF09837">
    <property type="entry name" value="DUF2064"/>
    <property type="match status" value="1"/>
</dbReference>
<dbReference type="InterPro" id="IPR029044">
    <property type="entry name" value="Nucleotide-diphossugar_trans"/>
</dbReference>
<dbReference type="PANTHER" id="PTHR36529:SF1">
    <property type="entry name" value="GLYCOSYLTRANSFERASE"/>
    <property type="match status" value="1"/>
</dbReference>